<evidence type="ECO:0000313" key="1">
    <source>
        <dbReference type="EMBL" id="RNA25962.1"/>
    </source>
</evidence>
<proteinExistence type="predicted"/>
<organism evidence="1 2">
    <name type="scientific">Brachionus plicatilis</name>
    <name type="common">Marine rotifer</name>
    <name type="synonym">Brachionus muelleri</name>
    <dbReference type="NCBI Taxonomy" id="10195"/>
    <lineage>
        <taxon>Eukaryota</taxon>
        <taxon>Metazoa</taxon>
        <taxon>Spiralia</taxon>
        <taxon>Gnathifera</taxon>
        <taxon>Rotifera</taxon>
        <taxon>Eurotatoria</taxon>
        <taxon>Monogononta</taxon>
        <taxon>Pseudotrocha</taxon>
        <taxon>Ploima</taxon>
        <taxon>Brachionidae</taxon>
        <taxon>Brachionus</taxon>
    </lineage>
</organism>
<feature type="non-terminal residue" evidence="1">
    <location>
        <position position="1"/>
    </location>
</feature>
<keyword evidence="2" id="KW-1185">Reference proteome</keyword>
<dbReference type="Proteomes" id="UP000276133">
    <property type="component" value="Unassembled WGS sequence"/>
</dbReference>
<dbReference type="OrthoDB" id="10062329at2759"/>
<gene>
    <name evidence="1" type="ORF">BpHYR1_017096</name>
</gene>
<dbReference type="PANTHER" id="PTHR47163">
    <property type="entry name" value="DDE_TNP_IS1595 DOMAIN-CONTAINING PROTEIN"/>
    <property type="match status" value="1"/>
</dbReference>
<dbReference type="EMBL" id="REGN01002829">
    <property type="protein sequence ID" value="RNA25962.1"/>
    <property type="molecule type" value="Genomic_DNA"/>
</dbReference>
<dbReference type="AlphaFoldDB" id="A0A3M7RQZ8"/>
<evidence type="ECO:0000313" key="2">
    <source>
        <dbReference type="Proteomes" id="UP000276133"/>
    </source>
</evidence>
<comment type="caution">
    <text evidence="1">The sequence shown here is derived from an EMBL/GenBank/DDBJ whole genome shotgun (WGS) entry which is preliminary data.</text>
</comment>
<reference evidence="1 2" key="1">
    <citation type="journal article" date="2018" name="Sci. Rep.">
        <title>Genomic signatures of local adaptation to the degree of environmental predictability in rotifers.</title>
        <authorList>
            <person name="Franch-Gras L."/>
            <person name="Hahn C."/>
            <person name="Garcia-Roger E.M."/>
            <person name="Carmona M.J."/>
            <person name="Serra M."/>
            <person name="Gomez A."/>
        </authorList>
    </citation>
    <scope>NUCLEOTIDE SEQUENCE [LARGE SCALE GENOMIC DNA]</scope>
    <source>
        <strain evidence="1">HYR1</strain>
    </source>
</reference>
<protein>
    <submittedName>
        <fullName evidence="1">ISXO2-like domain-containing</fullName>
    </submittedName>
</protein>
<accession>A0A3M7RQZ8</accession>
<dbReference type="PANTHER" id="PTHR47163:SF2">
    <property type="entry name" value="SI:DKEY-17M8.2"/>
    <property type="match status" value="1"/>
</dbReference>
<sequence length="175" mass="19518">NYVHQLKIRKFTFFLSSPIRLSPIILAVIKCWAAQISATKAKSVINLNLEHQLTEAMILGVYARLRQICTLAVDKQNLKLGGSGKVVDIDESLYLVKSSTGRRRPVWVFGLVERADGESNGRTYMQIVKDREAQTLLSIIYDKCESGSIIQIAGLTVNHIVNFLDPNNGACTNRI</sequence>
<dbReference type="InterPro" id="IPR053164">
    <property type="entry name" value="IS1016-like_transposase"/>
</dbReference>
<name>A0A3M7RQZ8_BRAPC</name>